<feature type="compositionally biased region" description="Polar residues" evidence="4">
    <location>
        <begin position="1527"/>
        <end position="1538"/>
    </location>
</feature>
<feature type="compositionally biased region" description="Polar residues" evidence="4">
    <location>
        <begin position="649"/>
        <end position="664"/>
    </location>
</feature>
<feature type="compositionally biased region" description="Polar residues" evidence="4">
    <location>
        <begin position="771"/>
        <end position="786"/>
    </location>
</feature>
<dbReference type="Proteomes" id="UP000762676">
    <property type="component" value="Unassembled WGS sequence"/>
</dbReference>
<gene>
    <name evidence="5" type="ORF">ElyMa_001790000</name>
</gene>
<feature type="compositionally biased region" description="Polar residues" evidence="4">
    <location>
        <begin position="1444"/>
        <end position="1466"/>
    </location>
</feature>
<feature type="compositionally biased region" description="Low complexity" evidence="4">
    <location>
        <begin position="1593"/>
        <end position="1641"/>
    </location>
</feature>
<feature type="repeat" description="ANK" evidence="3">
    <location>
        <begin position="214"/>
        <end position="246"/>
    </location>
</feature>
<dbReference type="PRINTS" id="PR01415">
    <property type="entry name" value="ANKYRIN"/>
</dbReference>
<feature type="compositionally biased region" description="Polar residues" evidence="4">
    <location>
        <begin position="697"/>
        <end position="707"/>
    </location>
</feature>
<feature type="region of interest" description="Disordered" evidence="4">
    <location>
        <begin position="697"/>
        <end position="786"/>
    </location>
</feature>
<feature type="compositionally biased region" description="Low complexity" evidence="4">
    <location>
        <begin position="1509"/>
        <end position="1522"/>
    </location>
</feature>
<feature type="region of interest" description="Disordered" evidence="4">
    <location>
        <begin position="298"/>
        <end position="388"/>
    </location>
</feature>
<feature type="compositionally biased region" description="Polar residues" evidence="4">
    <location>
        <begin position="889"/>
        <end position="911"/>
    </location>
</feature>
<feature type="compositionally biased region" description="Polar residues" evidence="4">
    <location>
        <begin position="1425"/>
        <end position="1436"/>
    </location>
</feature>
<feature type="compositionally biased region" description="Low complexity" evidence="4">
    <location>
        <begin position="720"/>
        <end position="731"/>
    </location>
</feature>
<feature type="compositionally biased region" description="Basic and acidic residues" evidence="4">
    <location>
        <begin position="309"/>
        <end position="325"/>
    </location>
</feature>
<feature type="compositionally biased region" description="Polar residues" evidence="4">
    <location>
        <begin position="1119"/>
        <end position="1144"/>
    </location>
</feature>
<dbReference type="EMBL" id="BMAT01003632">
    <property type="protein sequence ID" value="GFR59259.1"/>
    <property type="molecule type" value="Genomic_DNA"/>
</dbReference>
<evidence type="ECO:0000256" key="1">
    <source>
        <dbReference type="ARBA" id="ARBA00022737"/>
    </source>
</evidence>
<feature type="repeat" description="ANK" evidence="3">
    <location>
        <begin position="181"/>
        <end position="213"/>
    </location>
</feature>
<keyword evidence="1" id="KW-0677">Repeat</keyword>
<feature type="region of interest" description="Disordered" evidence="4">
    <location>
        <begin position="878"/>
        <end position="918"/>
    </location>
</feature>
<feature type="region of interest" description="Disordered" evidence="4">
    <location>
        <begin position="940"/>
        <end position="1229"/>
    </location>
</feature>
<evidence type="ECO:0000256" key="2">
    <source>
        <dbReference type="ARBA" id="ARBA00023043"/>
    </source>
</evidence>
<feature type="compositionally biased region" description="Low complexity" evidence="4">
    <location>
        <begin position="1026"/>
        <end position="1038"/>
    </location>
</feature>
<feature type="repeat" description="ANK" evidence="3">
    <location>
        <begin position="148"/>
        <end position="180"/>
    </location>
</feature>
<dbReference type="Pfam" id="PF12796">
    <property type="entry name" value="Ank_2"/>
    <property type="match status" value="2"/>
</dbReference>
<sequence length="1736" mass="190492">MQASSPGPPMAPHRAPTLEDDVLVAASRGQVELLRELLAAGATLQTDKDGRTALHYAAQEGHADTCIFLLSRGCGLDSQDVMGYSPLLRAASQGARDAVQILLEAGCNVNLQDEHGNAAIHETCWNGFSKTAEMLVHHNCDVFLTNKAGFTALHLAAQNGHNESSRVLLYAGCNPDIKNNYGDTALHTAARYGHAGVARILISARCKLSEQNKNGDSALHIAAALKRRKIAKILVESGTDVELVNKQSETAMDVAKRKEHPEIVLIISSYAKPRPQPQHHHAHHPGVTFKDEIEMVDGPVVCPDNQPPIKKEQPSSTRPEKEKKAGFFFSFKRKKKDKSKERSSSAPNTPTTSGQKFGPGASTPGKDAPPSNRAQLEQGDRERKNTAVHGFFSRYVPRDGVQFYRDLAGNIKQGPIGYAPVCQCGPSLRHLESNLTSTKDSLNQRIDVSHHILSRRIDDIDIRTRPLHHPDMGRRGGYLTDSALHQRPYREHMHAHSYHHHQRMHRTLHDADDDDDEDDVSGDEDYRYENSLDMGIGSRDSRDLMQNGDMPEDLEYWLTDKLASYGHCLNHHHDDSALPPRNLFTDFPHSALGMGRLVRSRSDETLSASDYSGKFRKRDFYASRQAAMQQIRGWELPRSSNKAGKKTKTPTSKHNLTDNSGSHRTATATITTTGNNNNHPGGRKVVTQVQIHSQTGAEIHKPQQQHIARSENAGGPGVLSPSTNSTTSPGTLASSSIEVRDKSSIDQVSTSVSHSWHGHLHQQHKPEIPNNRPTGPGSDNSRGTQFLSNFEDGRLQEASLRNHNMPKPPYPQPPRYEHQHYQAQPKDLGLSISQNQSGLRDHMYSYKEKEAGPTQQQNSHNRGPVSLSQNINKQEDFSSVVHASHQRSENGSSFTPQQPGFVSPQGNSNGINAGPPIGLTRYQDKYGVRYNRNRALSSDALNDDNYEDTERHKVVSQHSDFQRSRSMDNAIEDRKTISHYSTNTEVRPTPNAALTPRRLSSPRGSGRESQSLSPAPRATTRYRLPETSSSETASSSSSQWHQNHQINSLHPSVPNPSLSTNIQRPRTTENPRQAHSPSTVPSSHNFSGSNMHSDQIHGNRRPYLSSAPLDNKDTDYVFSGQSDCQLPSQSHETSKAPQSSSIERSSVRECLQHNNSLLSPRLPSMTESSGGKEDSTCSSNQDSGYGQGRSRAERPFGGGTDTSVGTPSSSFSIERSNTPSTAGSPYASQRGNAAAAQMFNSSLHSRMSQSGYLSGRGRTYSPFSSGPDGSFRSSSSESHRQGDVFQKSGSVHSGYNHGHQNSERPFSSPSNDSVLSGESMGRNNVNQKTSTFSYATQNSKDYSCSAGQINNSSNTKHYSSSAPFLQSHPHRVSGAFTNAPYNAEMPPKHPNNMLGNSNPSKNTPSRPGPPPPPKPNVRKNFNNPQNGPVQNPSTPCGNGPEVPHSNSYSLSNTQQPFSTNSTPNNKTRQESHAPVKYGYMTQSKVQAHVQGWYQRVVLEAADRLRQTENYNSNPPTSKNNTPHGYSIDSTSSDSPRQASASASSTGNSTGRSSNKPVFHDYSSSSPSPSPQGPGGRNNFTGKPAHPLPPSAQPPYYHYQQLQQQSSYNQRLNNSSSSYNNSFNDSKNYNNSSPHSQFSSQSMGNYTSPNRPFSPQSHSEVSNFQYQSGRTVNSNPGDTTGCLPKEDTYSKIQHSHYSSPYNNNSSDYAPYNNNSAHGLGRVNGGHIRFDPIHGSDV</sequence>
<reference evidence="5 6" key="1">
    <citation type="journal article" date="2021" name="Elife">
        <title>Chloroplast acquisition without the gene transfer in kleptoplastic sea slugs, Plakobranchus ocellatus.</title>
        <authorList>
            <person name="Maeda T."/>
            <person name="Takahashi S."/>
            <person name="Yoshida T."/>
            <person name="Shimamura S."/>
            <person name="Takaki Y."/>
            <person name="Nagai Y."/>
            <person name="Toyoda A."/>
            <person name="Suzuki Y."/>
            <person name="Arimoto A."/>
            <person name="Ishii H."/>
            <person name="Satoh N."/>
            <person name="Nishiyama T."/>
            <person name="Hasebe M."/>
            <person name="Maruyama T."/>
            <person name="Minagawa J."/>
            <person name="Obokata J."/>
            <person name="Shigenobu S."/>
        </authorList>
    </citation>
    <scope>NUCLEOTIDE SEQUENCE [LARGE SCALE GENOMIC DNA]</scope>
</reference>
<feature type="region of interest" description="Disordered" evidence="4">
    <location>
        <begin position="636"/>
        <end position="681"/>
    </location>
</feature>
<keyword evidence="6" id="KW-1185">Reference proteome</keyword>
<feature type="region of interest" description="Disordered" evidence="4">
    <location>
        <begin position="494"/>
        <end position="545"/>
    </location>
</feature>
<feature type="region of interest" description="Disordered" evidence="4">
    <location>
        <begin position="1508"/>
        <end position="1685"/>
    </location>
</feature>
<comment type="caution">
    <text evidence="5">The sequence shown here is derived from an EMBL/GenBank/DDBJ whole genome shotgun (WGS) entry which is preliminary data.</text>
</comment>
<feature type="compositionally biased region" description="Low complexity" evidence="4">
    <location>
        <begin position="996"/>
        <end position="1009"/>
    </location>
</feature>
<feature type="compositionally biased region" description="Low complexity" evidence="4">
    <location>
        <begin position="1539"/>
        <end position="1554"/>
    </location>
</feature>
<feature type="compositionally biased region" description="Pro residues" evidence="4">
    <location>
        <begin position="1406"/>
        <end position="1415"/>
    </location>
</feature>
<evidence type="ECO:0000313" key="5">
    <source>
        <dbReference type="EMBL" id="GFR59259.1"/>
    </source>
</evidence>
<feature type="compositionally biased region" description="Low complexity" evidence="4">
    <location>
        <begin position="665"/>
        <end position="678"/>
    </location>
</feature>
<feature type="compositionally biased region" description="Polar residues" evidence="4">
    <location>
        <begin position="745"/>
        <end position="754"/>
    </location>
</feature>
<feature type="region of interest" description="Disordered" evidence="4">
    <location>
        <begin position="1247"/>
        <end position="1325"/>
    </location>
</feature>
<evidence type="ECO:0000313" key="6">
    <source>
        <dbReference type="Proteomes" id="UP000762676"/>
    </source>
</evidence>
<dbReference type="SMART" id="SM00248">
    <property type="entry name" value="ANK"/>
    <property type="match status" value="7"/>
</dbReference>
<dbReference type="SUPFAM" id="SSF48403">
    <property type="entry name" value="Ankyrin repeat"/>
    <property type="match status" value="1"/>
</dbReference>
<organism evidence="5 6">
    <name type="scientific">Elysia marginata</name>
    <dbReference type="NCBI Taxonomy" id="1093978"/>
    <lineage>
        <taxon>Eukaryota</taxon>
        <taxon>Metazoa</taxon>
        <taxon>Spiralia</taxon>
        <taxon>Lophotrochozoa</taxon>
        <taxon>Mollusca</taxon>
        <taxon>Gastropoda</taxon>
        <taxon>Heterobranchia</taxon>
        <taxon>Euthyneura</taxon>
        <taxon>Panpulmonata</taxon>
        <taxon>Sacoglossa</taxon>
        <taxon>Placobranchoidea</taxon>
        <taxon>Plakobranchidae</taxon>
        <taxon>Elysia</taxon>
    </lineage>
</organism>
<feature type="compositionally biased region" description="Basic residues" evidence="4">
    <location>
        <begin position="495"/>
        <end position="506"/>
    </location>
</feature>
<dbReference type="InterPro" id="IPR036770">
    <property type="entry name" value="Ankyrin_rpt-contain_sf"/>
</dbReference>
<feature type="compositionally biased region" description="Polar residues" evidence="4">
    <location>
        <begin position="1201"/>
        <end position="1229"/>
    </location>
</feature>
<dbReference type="PANTHER" id="PTHR24126">
    <property type="entry name" value="ANKYRIN REPEAT, PH AND SEC7 DOMAIN CONTAINING PROTEIN SECG-RELATED"/>
    <property type="match status" value="1"/>
</dbReference>
<feature type="compositionally biased region" description="Polar residues" evidence="4">
    <location>
        <begin position="1039"/>
        <end position="1093"/>
    </location>
</feature>
<feature type="repeat" description="ANK" evidence="3">
    <location>
        <begin position="49"/>
        <end position="81"/>
    </location>
</feature>
<feature type="compositionally biased region" description="Polar residues" evidence="4">
    <location>
        <begin position="1642"/>
        <end position="1677"/>
    </location>
</feature>
<accession>A0AAV4EF35</accession>
<feature type="repeat" description="ANK" evidence="3">
    <location>
        <begin position="82"/>
        <end position="114"/>
    </location>
</feature>
<feature type="compositionally biased region" description="Acidic residues" evidence="4">
    <location>
        <begin position="511"/>
        <end position="523"/>
    </location>
</feature>
<feature type="region of interest" description="Disordered" evidence="4">
    <location>
        <begin position="801"/>
        <end position="824"/>
    </location>
</feature>
<feature type="compositionally biased region" description="Polar residues" evidence="4">
    <location>
        <begin position="853"/>
        <end position="867"/>
    </location>
</feature>
<name>A0AAV4EF35_9GAST</name>
<dbReference type="PROSITE" id="PS50297">
    <property type="entry name" value="ANK_REP_REGION"/>
    <property type="match status" value="5"/>
</dbReference>
<feature type="compositionally biased region" description="Low complexity" evidence="4">
    <location>
        <begin position="1261"/>
        <end position="1276"/>
    </location>
</feature>
<feature type="compositionally biased region" description="Polar residues" evidence="4">
    <location>
        <begin position="1303"/>
        <end position="1325"/>
    </location>
</feature>
<feature type="compositionally biased region" description="Polar residues" evidence="4">
    <location>
        <begin position="1354"/>
        <end position="1364"/>
    </location>
</feature>
<evidence type="ECO:0000256" key="3">
    <source>
        <dbReference type="PROSITE-ProRule" id="PRU00023"/>
    </source>
</evidence>
<proteinExistence type="predicted"/>
<feature type="compositionally biased region" description="Basic and acidic residues" evidence="4">
    <location>
        <begin position="960"/>
        <end position="976"/>
    </location>
</feature>
<dbReference type="Pfam" id="PF00023">
    <property type="entry name" value="Ank"/>
    <property type="match status" value="1"/>
</dbReference>
<evidence type="ECO:0000256" key="4">
    <source>
        <dbReference type="SAM" id="MobiDB-lite"/>
    </source>
</evidence>
<dbReference type="InterPro" id="IPR002110">
    <property type="entry name" value="Ankyrin_rpt"/>
</dbReference>
<dbReference type="PROSITE" id="PS50088">
    <property type="entry name" value="ANK_REPEAT"/>
    <property type="match status" value="5"/>
</dbReference>
<dbReference type="Gene3D" id="1.25.40.20">
    <property type="entry name" value="Ankyrin repeat-containing domain"/>
    <property type="match status" value="2"/>
</dbReference>
<feature type="region of interest" description="Disordered" evidence="4">
    <location>
        <begin position="1354"/>
        <end position="1472"/>
    </location>
</feature>
<feature type="region of interest" description="Disordered" evidence="4">
    <location>
        <begin position="848"/>
        <end position="867"/>
    </location>
</feature>
<protein>
    <submittedName>
        <fullName evidence="5">Ankyrin repeat domain-containing protein 6</fullName>
    </submittedName>
</protein>
<feature type="compositionally biased region" description="Polar residues" evidence="4">
    <location>
        <begin position="346"/>
        <end position="355"/>
    </location>
</feature>
<keyword evidence="2 3" id="KW-0040">ANK repeat</keyword>
<dbReference type="PANTHER" id="PTHR24126:SF14">
    <property type="entry name" value="ANK_REP_REGION DOMAIN-CONTAINING PROTEIN"/>
    <property type="match status" value="1"/>
</dbReference>